<dbReference type="EMBL" id="JAINDJ010000002">
    <property type="protein sequence ID" value="KAG9459735.1"/>
    <property type="molecule type" value="Genomic_DNA"/>
</dbReference>
<dbReference type="InterPro" id="IPR036908">
    <property type="entry name" value="RlpA-like_sf"/>
</dbReference>
<keyword evidence="4" id="KW-1185">Reference proteome</keyword>
<dbReference type="PROSITE" id="PS50842">
    <property type="entry name" value="EXPANSIN_EG45"/>
    <property type="match status" value="1"/>
</dbReference>
<dbReference type="PANTHER" id="PTHR47480:SF1">
    <property type="entry name" value="EG45-LIKE DOMAIN CONTAINING PROTEIN 1"/>
    <property type="match status" value="1"/>
</dbReference>
<organism evidence="3 4">
    <name type="scientific">Aristolochia fimbriata</name>
    <name type="common">White veined hardy Dutchman's pipe vine</name>
    <dbReference type="NCBI Taxonomy" id="158543"/>
    <lineage>
        <taxon>Eukaryota</taxon>
        <taxon>Viridiplantae</taxon>
        <taxon>Streptophyta</taxon>
        <taxon>Embryophyta</taxon>
        <taxon>Tracheophyta</taxon>
        <taxon>Spermatophyta</taxon>
        <taxon>Magnoliopsida</taxon>
        <taxon>Magnoliidae</taxon>
        <taxon>Piperales</taxon>
        <taxon>Aristolochiaceae</taxon>
        <taxon>Aristolochia</taxon>
    </lineage>
</organism>
<dbReference type="Gene3D" id="2.40.40.10">
    <property type="entry name" value="RlpA-like domain"/>
    <property type="match status" value="1"/>
</dbReference>
<feature type="domain" description="Expansin-like EG45" evidence="2">
    <location>
        <begin position="24"/>
        <end position="132"/>
    </location>
</feature>
<reference evidence="3 4" key="1">
    <citation type="submission" date="2021-07" db="EMBL/GenBank/DDBJ databases">
        <title>The Aristolochia fimbriata genome: insights into angiosperm evolution, floral development and chemical biosynthesis.</title>
        <authorList>
            <person name="Jiao Y."/>
        </authorList>
    </citation>
    <scope>NUCLEOTIDE SEQUENCE [LARGE SCALE GENOMIC DNA]</scope>
    <source>
        <strain evidence="3">IBCAS-2021</strain>
        <tissue evidence="3">Leaf</tissue>
    </source>
</reference>
<evidence type="ECO:0000313" key="4">
    <source>
        <dbReference type="Proteomes" id="UP000825729"/>
    </source>
</evidence>
<name>A0AAV7FEV4_ARIFI</name>
<comment type="caution">
    <text evidence="3">The sequence shown here is derived from an EMBL/GenBank/DDBJ whole genome shotgun (WGS) entry which is preliminary data.</text>
</comment>
<sequence length="132" mass="14014">MNPLRHIFLLFLLPVFHVSVADVGTAAQYSSPYLPTACYGYDSSSFPANGLFAAAADGIWDNGAACGREYLVRCLSDACTSDDTIQVTIVDYSGSSVSRPSATGTIMVLSAATFSNIADRSASQINIEFQQV</sequence>
<gene>
    <name evidence="3" type="ORF">H6P81_004243</name>
</gene>
<dbReference type="CDD" id="cd22269">
    <property type="entry name" value="DPBB_EG45-like"/>
    <property type="match status" value="1"/>
</dbReference>
<dbReference type="InterPro" id="IPR007112">
    <property type="entry name" value="Expansin/allergen_DPBB_dom"/>
</dbReference>
<protein>
    <recommendedName>
        <fullName evidence="2">Expansin-like EG45 domain-containing protein</fullName>
    </recommendedName>
</protein>
<evidence type="ECO:0000313" key="3">
    <source>
        <dbReference type="EMBL" id="KAG9459735.1"/>
    </source>
</evidence>
<evidence type="ECO:0000256" key="1">
    <source>
        <dbReference type="SAM" id="SignalP"/>
    </source>
</evidence>
<proteinExistence type="predicted"/>
<feature type="chain" id="PRO_5043720178" description="Expansin-like EG45 domain-containing protein" evidence="1">
    <location>
        <begin position="22"/>
        <end position="132"/>
    </location>
</feature>
<feature type="signal peptide" evidence="1">
    <location>
        <begin position="1"/>
        <end position="21"/>
    </location>
</feature>
<dbReference type="AlphaFoldDB" id="A0AAV7FEV4"/>
<dbReference type="SUPFAM" id="SSF50685">
    <property type="entry name" value="Barwin-like endoglucanases"/>
    <property type="match status" value="1"/>
</dbReference>
<accession>A0AAV7FEV4</accession>
<dbReference type="Proteomes" id="UP000825729">
    <property type="component" value="Unassembled WGS sequence"/>
</dbReference>
<evidence type="ECO:0000259" key="2">
    <source>
        <dbReference type="PROSITE" id="PS50842"/>
    </source>
</evidence>
<dbReference type="PANTHER" id="PTHR47480">
    <property type="entry name" value="EG45-LIKE DOMAIN CONTAINING PROTEIN"/>
    <property type="match status" value="1"/>
</dbReference>
<keyword evidence="1" id="KW-0732">Signal</keyword>